<comment type="caution">
    <text evidence="1">The sequence shown here is derived from an EMBL/GenBank/DDBJ whole genome shotgun (WGS) entry which is preliminary data.</text>
</comment>
<protein>
    <submittedName>
        <fullName evidence="1">Uncharacterized protein</fullName>
    </submittedName>
</protein>
<dbReference type="OrthoDB" id="4634877at2"/>
<gene>
    <name evidence="1" type="ORF">FMM08_10335</name>
</gene>
<name>A0A5C8ZHT2_9ACTN</name>
<dbReference type="EMBL" id="VKAC01000005">
    <property type="protein sequence ID" value="TXR56476.1"/>
    <property type="molecule type" value="Genomic_DNA"/>
</dbReference>
<evidence type="ECO:0000313" key="2">
    <source>
        <dbReference type="Proteomes" id="UP000321234"/>
    </source>
</evidence>
<dbReference type="Proteomes" id="UP000321234">
    <property type="component" value="Unassembled WGS sequence"/>
</dbReference>
<sequence>MSVPTVAEREATVREISELADHVSVEVLRGVLLPAWRQSGEATLGTERWLTLFRRVGYVIETSPAPRPTEPVRLWRAGHRARGMAWTSRRSMAEQYATNGERRAAEPLWTTLAPSEALLAYSVAEAEHVVDPALLGTIEAVR</sequence>
<accession>A0A5C8ZHT2</accession>
<organism evidence="1 2">
    <name type="scientific">Quadrisphaera setariae</name>
    <dbReference type="NCBI Taxonomy" id="2593304"/>
    <lineage>
        <taxon>Bacteria</taxon>
        <taxon>Bacillati</taxon>
        <taxon>Actinomycetota</taxon>
        <taxon>Actinomycetes</taxon>
        <taxon>Kineosporiales</taxon>
        <taxon>Kineosporiaceae</taxon>
        <taxon>Quadrisphaera</taxon>
    </lineage>
</organism>
<reference evidence="1 2" key="1">
    <citation type="submission" date="2019-07" db="EMBL/GenBank/DDBJ databases">
        <title>Quadrisphaera sp. strain DD2A genome sequencing and assembly.</title>
        <authorList>
            <person name="Kim I."/>
        </authorList>
    </citation>
    <scope>NUCLEOTIDE SEQUENCE [LARGE SCALE GENOMIC DNA]</scope>
    <source>
        <strain evidence="1 2">DD2A</strain>
    </source>
</reference>
<proteinExistence type="predicted"/>
<dbReference type="AlphaFoldDB" id="A0A5C8ZHT2"/>
<evidence type="ECO:0000313" key="1">
    <source>
        <dbReference type="EMBL" id="TXR56476.1"/>
    </source>
</evidence>
<keyword evidence="2" id="KW-1185">Reference proteome</keyword>
<dbReference type="RefSeq" id="WP_147926269.1">
    <property type="nucleotide sequence ID" value="NZ_VKAC01000005.1"/>
</dbReference>